<evidence type="ECO:0000259" key="1">
    <source>
        <dbReference type="PROSITE" id="PS50093"/>
    </source>
</evidence>
<dbReference type="InterPro" id="IPR057171">
    <property type="entry name" value="DUF7849"/>
</dbReference>
<accession>A0A4U0P0T0</accession>
<dbReference type="InterPro" id="IPR035986">
    <property type="entry name" value="PKD_dom_sf"/>
</dbReference>
<dbReference type="PROSITE" id="PS50093">
    <property type="entry name" value="PKD"/>
    <property type="match status" value="1"/>
</dbReference>
<dbReference type="Pfam" id="PF24595">
    <property type="entry name" value="DUF7619"/>
    <property type="match status" value="1"/>
</dbReference>
<dbReference type="SUPFAM" id="SSF49299">
    <property type="entry name" value="PKD domain"/>
    <property type="match status" value="1"/>
</dbReference>
<evidence type="ECO:0000313" key="3">
    <source>
        <dbReference type="Proteomes" id="UP000306808"/>
    </source>
</evidence>
<protein>
    <submittedName>
        <fullName evidence="2">PKD domain-containing protein</fullName>
    </submittedName>
</protein>
<reference evidence="2 3" key="1">
    <citation type="submission" date="2019-04" db="EMBL/GenBank/DDBJ databases">
        <title>Sphingobacterium olei sp. nov., isolated from oil-contaminated soil.</title>
        <authorList>
            <person name="Liu B."/>
        </authorList>
    </citation>
    <scope>NUCLEOTIDE SEQUENCE [LARGE SCALE GENOMIC DNA]</scope>
    <source>
        <strain evidence="2 3">HAL-9</strain>
    </source>
</reference>
<feature type="domain" description="PKD" evidence="1">
    <location>
        <begin position="62"/>
        <end position="100"/>
    </location>
</feature>
<dbReference type="RefSeq" id="WP_136901562.1">
    <property type="nucleotide sequence ID" value="NZ_SUME01000004.1"/>
</dbReference>
<dbReference type="AlphaFoldDB" id="A0A4U0P0T0"/>
<dbReference type="Gene3D" id="2.60.40.10">
    <property type="entry name" value="Immunoglobulins"/>
    <property type="match status" value="1"/>
</dbReference>
<evidence type="ECO:0000313" key="2">
    <source>
        <dbReference type="EMBL" id="TJZ60723.1"/>
    </source>
</evidence>
<name>A0A4U0P0T0_9SPHI</name>
<dbReference type="InterPro" id="IPR013783">
    <property type="entry name" value="Ig-like_fold"/>
</dbReference>
<dbReference type="Pfam" id="PF25233">
    <property type="entry name" value="DUF7849"/>
    <property type="match status" value="1"/>
</dbReference>
<dbReference type="EMBL" id="SUME01000004">
    <property type="protein sequence ID" value="TJZ60723.1"/>
    <property type="molecule type" value="Genomic_DNA"/>
</dbReference>
<dbReference type="InterPro" id="IPR000601">
    <property type="entry name" value="PKD_dom"/>
</dbReference>
<proteinExistence type="predicted"/>
<dbReference type="OrthoDB" id="1110367at2"/>
<dbReference type="Pfam" id="PF00801">
    <property type="entry name" value="PKD"/>
    <property type="match status" value="1"/>
</dbReference>
<organism evidence="2 3">
    <name type="scientific">Sphingobacterium olei</name>
    <dbReference type="NCBI Taxonomy" id="2571155"/>
    <lineage>
        <taxon>Bacteria</taxon>
        <taxon>Pseudomonadati</taxon>
        <taxon>Bacteroidota</taxon>
        <taxon>Sphingobacteriia</taxon>
        <taxon>Sphingobacteriales</taxon>
        <taxon>Sphingobacteriaceae</taxon>
        <taxon>Sphingobacterium</taxon>
    </lineage>
</organism>
<dbReference type="Proteomes" id="UP000306808">
    <property type="component" value="Unassembled WGS sequence"/>
</dbReference>
<dbReference type="InterPro" id="IPR055353">
    <property type="entry name" value="DUF7619"/>
</dbReference>
<sequence>MKIWFTVLYLFLIPYIAGAQIDSSLVEQDTFVSVIHTQIVDHKIAFKSELRPLVQVPGGRAPFYTYLWDFGDGHFSTAAEPIHQYQKAGDYEVTVYAVNNYDDGRKPKRPKKKVTVNSALASLEASPSPFEESFFTSNGIFQLFKNSDAKPGEDMAVVAGVNTNGKKGKVLLLTNEKVAGLDGFVLAGQSNYYNEKTDSALQHKEINSLWANVKQSTFTKTGSPDYGIKEERAFVSPNEAIAYFSDLHTAYNSLATYEIDGSQSETQFTLINLDITEDMLVDTNAIVTITGVFIPEDGIANVHQMDVPVVKSHDPNKMSIRPARMNYRFQKKNKELTYKVQFQNDGEGDAKNIRLEMFLPGEVDLKTFRLQALYPQCDSCLTADMRGCYQYDIKEDGTLTFHFKDISLPGTGAPDITDQDSTKGFILFTVQTDKKLKNKAFKSYTNIYFDKNPPIKTNNATSRFRKVFSPLVTLGASSTFGTPTNNDIQYKFKPGVQFGVGIAPIAPYRKPYWQAELYTSTFKEEATHPLTAAEGVIQYIDENGRNTEAKYNSYTINSKKDFMTVQVPVQIRFNINSFLSTGAGVSLRADFNLKHQESITYDTENANGVNFQITLPQEVEKDKMSPIKINPFWDINVGRVYLGPALGIRVAYDVHQKASAGIYGIWRF</sequence>
<comment type="caution">
    <text evidence="2">The sequence shown here is derived from an EMBL/GenBank/DDBJ whole genome shotgun (WGS) entry which is preliminary data.</text>
</comment>
<keyword evidence="3" id="KW-1185">Reference proteome</keyword>
<dbReference type="CDD" id="cd00146">
    <property type="entry name" value="PKD"/>
    <property type="match status" value="1"/>
</dbReference>
<gene>
    <name evidence="2" type="ORF">FAZ15_12115</name>
</gene>